<dbReference type="FunFam" id="3.40.50.1000:FF:000022">
    <property type="entry name" value="Phosphoglycolate phosphatase"/>
    <property type="match status" value="1"/>
</dbReference>
<keyword evidence="1" id="KW-0378">Hydrolase</keyword>
<name>A0A6N2THD3_9FIRM</name>
<accession>A0A6N2THD3</accession>
<reference evidence="1" key="1">
    <citation type="submission" date="2019-11" db="EMBL/GenBank/DDBJ databases">
        <authorList>
            <person name="Feng L."/>
        </authorList>
    </citation>
    <scope>NUCLEOTIDE SEQUENCE</scope>
    <source>
        <strain evidence="1">AundefinedLFYP135</strain>
    </source>
</reference>
<evidence type="ECO:0000313" key="1">
    <source>
        <dbReference type="EMBL" id="VYT03421.1"/>
    </source>
</evidence>
<proteinExistence type="predicted"/>
<dbReference type="EC" id="3.1.3.5" evidence="1"/>
<gene>
    <name evidence="1" type="ORF">AULFYP135_01375</name>
</gene>
<dbReference type="SFLD" id="SFLDG01135">
    <property type="entry name" value="C1.5.6:_HAD__Beta-PGM__Phospha"/>
    <property type="match status" value="1"/>
</dbReference>
<dbReference type="InterPro" id="IPR023198">
    <property type="entry name" value="PGP-like_dom2"/>
</dbReference>
<dbReference type="EMBL" id="CACRSL010000003">
    <property type="protein sequence ID" value="VYT03421.1"/>
    <property type="molecule type" value="Genomic_DNA"/>
</dbReference>
<dbReference type="InterPro" id="IPR023214">
    <property type="entry name" value="HAD_sf"/>
</dbReference>
<organism evidence="1">
    <name type="scientific">uncultured Anaerotruncus sp</name>
    <dbReference type="NCBI Taxonomy" id="905011"/>
    <lineage>
        <taxon>Bacteria</taxon>
        <taxon>Bacillati</taxon>
        <taxon>Bacillota</taxon>
        <taxon>Clostridia</taxon>
        <taxon>Eubacteriales</taxon>
        <taxon>Oscillospiraceae</taxon>
        <taxon>Anaerotruncus</taxon>
        <taxon>environmental samples</taxon>
    </lineage>
</organism>
<dbReference type="SFLD" id="SFLDS00003">
    <property type="entry name" value="Haloacid_Dehalogenase"/>
    <property type="match status" value="1"/>
</dbReference>
<dbReference type="Pfam" id="PF13419">
    <property type="entry name" value="HAD_2"/>
    <property type="match status" value="1"/>
</dbReference>
<dbReference type="AlphaFoldDB" id="A0A6N2THD3"/>
<dbReference type="InterPro" id="IPR050155">
    <property type="entry name" value="HAD-like_hydrolase_sf"/>
</dbReference>
<dbReference type="InterPro" id="IPR036412">
    <property type="entry name" value="HAD-like_sf"/>
</dbReference>
<dbReference type="GO" id="GO:0008253">
    <property type="term" value="F:5'-nucleotidase activity"/>
    <property type="evidence" value="ECO:0007669"/>
    <property type="project" value="UniProtKB-EC"/>
</dbReference>
<dbReference type="CDD" id="cd04302">
    <property type="entry name" value="HAD_5NT"/>
    <property type="match status" value="1"/>
</dbReference>
<dbReference type="SFLD" id="SFLDG01129">
    <property type="entry name" value="C1.5:_HAD__Beta-PGM__Phosphata"/>
    <property type="match status" value="1"/>
</dbReference>
<dbReference type="InterPro" id="IPR041492">
    <property type="entry name" value="HAD_2"/>
</dbReference>
<dbReference type="Gene3D" id="3.40.50.1000">
    <property type="entry name" value="HAD superfamily/HAD-like"/>
    <property type="match status" value="1"/>
</dbReference>
<dbReference type="Gene3D" id="1.10.150.240">
    <property type="entry name" value="Putative phosphatase, domain 2"/>
    <property type="match status" value="1"/>
</dbReference>
<sequence>MVKYILFDLDGTLTDPKVGITTSVQYALAQFGIQVEDPDSLACFIGPPLLDSFREECGFDEATAQAAVVKYRERFGTQGLYENQVYPGIPEMLDRFVQSGFTLGVATSKLETYAVQILEHFSLAPYFKVAVGSLPDNSRGEKKEVIAEALHQLGARPDQTVMVGDRKYDILGAKANGVASIGVRYGYAAPGELEAAGADFVVQSVEELSRLLEKLR</sequence>
<dbReference type="PANTHER" id="PTHR43434">
    <property type="entry name" value="PHOSPHOGLYCOLATE PHOSPHATASE"/>
    <property type="match status" value="1"/>
</dbReference>
<dbReference type="GO" id="GO:0005829">
    <property type="term" value="C:cytosol"/>
    <property type="evidence" value="ECO:0007669"/>
    <property type="project" value="TreeGrafter"/>
</dbReference>
<dbReference type="SUPFAM" id="SSF56784">
    <property type="entry name" value="HAD-like"/>
    <property type="match status" value="1"/>
</dbReference>
<protein>
    <submittedName>
        <fullName evidence="1">5'-nucleotidase</fullName>
        <ecNumber evidence="1">3.1.3.5</ecNumber>
    </submittedName>
</protein>
<dbReference type="PANTHER" id="PTHR43434:SF20">
    <property type="entry name" value="5'-NUCLEOTIDASE"/>
    <property type="match status" value="1"/>
</dbReference>
<dbReference type="GO" id="GO:0004713">
    <property type="term" value="F:protein tyrosine kinase activity"/>
    <property type="evidence" value="ECO:0007669"/>
    <property type="project" value="TreeGrafter"/>
</dbReference>